<dbReference type="CDD" id="cd00009">
    <property type="entry name" value="AAA"/>
    <property type="match status" value="1"/>
</dbReference>
<evidence type="ECO:0000256" key="1">
    <source>
        <dbReference type="ARBA" id="ARBA00022705"/>
    </source>
</evidence>
<dbReference type="Proteomes" id="UP001189429">
    <property type="component" value="Unassembled WGS sequence"/>
</dbReference>
<comment type="caution">
    <text evidence="3">The sequence shown here is derived from an EMBL/GenBank/DDBJ whole genome shotgun (WGS) entry which is preliminary data.</text>
</comment>
<reference evidence="3" key="1">
    <citation type="submission" date="2023-10" db="EMBL/GenBank/DDBJ databases">
        <authorList>
            <person name="Chen Y."/>
            <person name="Shah S."/>
            <person name="Dougan E. K."/>
            <person name="Thang M."/>
            <person name="Chan C."/>
        </authorList>
    </citation>
    <scope>NUCLEOTIDE SEQUENCE [LARGE SCALE GENOMIC DNA]</scope>
</reference>
<dbReference type="SUPFAM" id="SSF52540">
    <property type="entry name" value="P-loop containing nucleoside triphosphate hydrolases"/>
    <property type="match status" value="1"/>
</dbReference>
<dbReference type="CDD" id="cd17748">
    <property type="entry name" value="BRCT_DNA_ligase_like"/>
    <property type="match status" value="1"/>
</dbReference>
<dbReference type="SMART" id="SM00292">
    <property type="entry name" value="BRCT"/>
    <property type="match status" value="1"/>
</dbReference>
<dbReference type="PANTHER" id="PTHR23389">
    <property type="entry name" value="CHROMOSOME TRANSMISSION FIDELITY FACTOR 18"/>
    <property type="match status" value="1"/>
</dbReference>
<evidence type="ECO:0000259" key="2">
    <source>
        <dbReference type="PROSITE" id="PS50172"/>
    </source>
</evidence>
<proteinExistence type="predicted"/>
<dbReference type="Gene3D" id="3.40.50.10190">
    <property type="entry name" value="BRCT domain"/>
    <property type="match status" value="1"/>
</dbReference>
<dbReference type="Pfam" id="PF00004">
    <property type="entry name" value="AAA"/>
    <property type="match status" value="1"/>
</dbReference>
<dbReference type="InterPro" id="IPR036420">
    <property type="entry name" value="BRCT_dom_sf"/>
</dbReference>
<dbReference type="PROSITE" id="PS50172">
    <property type="entry name" value="BRCT"/>
    <property type="match status" value="1"/>
</dbReference>
<dbReference type="EMBL" id="CAUYUJ010015428">
    <property type="protein sequence ID" value="CAK0853822.1"/>
    <property type="molecule type" value="Genomic_DNA"/>
</dbReference>
<keyword evidence="1" id="KW-0235">DNA replication</keyword>
<dbReference type="InterPro" id="IPR027417">
    <property type="entry name" value="P-loop_NTPase"/>
</dbReference>
<protein>
    <recommendedName>
        <fullName evidence="2">BRCT domain-containing protein</fullName>
    </recommendedName>
</protein>
<dbReference type="Pfam" id="PF00533">
    <property type="entry name" value="BRCT"/>
    <property type="match status" value="1"/>
</dbReference>
<gene>
    <name evidence="3" type="ORF">PCOR1329_LOCUS45169</name>
</gene>
<organism evidence="3 4">
    <name type="scientific">Prorocentrum cordatum</name>
    <dbReference type="NCBI Taxonomy" id="2364126"/>
    <lineage>
        <taxon>Eukaryota</taxon>
        <taxon>Sar</taxon>
        <taxon>Alveolata</taxon>
        <taxon>Dinophyceae</taxon>
        <taxon>Prorocentrales</taxon>
        <taxon>Prorocentraceae</taxon>
        <taxon>Prorocentrum</taxon>
    </lineage>
</organism>
<evidence type="ECO:0000313" key="3">
    <source>
        <dbReference type="EMBL" id="CAK0853822.1"/>
    </source>
</evidence>
<dbReference type="InterPro" id="IPR001357">
    <property type="entry name" value="BRCT_dom"/>
</dbReference>
<sequence length="416" mass="42759">MISEPWSSWLASHLARENFAPPGGRAVLRGGQLAPAAPAEPAALAARLSVAAAGRMLPDLRKGAPCALRPPGPERACARALRDPGVPCDPGIQYCTLRRQAEAGVAAPAALAPVRGAARPAAGAAAGAAAALALQGVVFCMTGELEGMGRRDAEEQIKAAGGKVGASVSPSTTYLVVGARLEGGRPVEEAAKYRRYLELKSKGRKHPELLSETAFLAMLPAAAAHSAAARSTASAPTISDSGDLEAGRGLLEHPPGYGVGRRPICSAAWVDSHAPRQLGDLVGNAAQVRKLAEWLRDWDDVVLRGKAKKATFRPGAGAPDNVGARAALVSGPPGIGKTTTARLVAQLHGGYDVLEYNASDARGQKVIQDMAEGIADNTTISLGGSAGSRLKTPRLTQRACIIMDEVDGMGGGQGQR</sequence>
<dbReference type="Gene3D" id="3.40.50.300">
    <property type="entry name" value="P-loop containing nucleotide triphosphate hydrolases"/>
    <property type="match status" value="1"/>
</dbReference>
<feature type="domain" description="BRCT" evidence="2">
    <location>
        <begin position="129"/>
        <end position="178"/>
    </location>
</feature>
<accession>A0ABN9U6F6</accession>
<dbReference type="PANTHER" id="PTHR23389:SF6">
    <property type="entry name" value="REPLICATION FACTOR C SUBUNIT 1"/>
    <property type="match status" value="1"/>
</dbReference>
<evidence type="ECO:0000313" key="4">
    <source>
        <dbReference type="Proteomes" id="UP001189429"/>
    </source>
</evidence>
<dbReference type="SUPFAM" id="SSF52113">
    <property type="entry name" value="BRCT domain"/>
    <property type="match status" value="1"/>
</dbReference>
<dbReference type="InterPro" id="IPR003959">
    <property type="entry name" value="ATPase_AAA_core"/>
</dbReference>
<keyword evidence="4" id="KW-1185">Reference proteome</keyword>
<name>A0ABN9U6F6_9DINO</name>